<dbReference type="InterPro" id="IPR016208">
    <property type="entry name" value="Ald_Oxase/xanthine_DH-like"/>
</dbReference>
<sequence length="722" mass="76418">MTAMETRRVDAYEKVTGRARYTADRVPENVVYAAFATARIGKGRIAGIDTSAAEAVPGTRLVITKFGADELRDVGFVLAGGHAAQSLQPLRDNRVAYRGQPIALVLADNPIAATEAAQAITAVYEPEPFAVKIDADGAETLMQEQAIPLPFLADIKVGDADAALQESPVRINSTYEHPAQHAAPIEPFTSVVRWDGDKLIVNDSTQNANAVRFGLATQLGIDPAGVEVISSHIGGGFGTKNAMYGHLGPIAIAARRLGRPVKMVLPRPQNFHTGNFRPASVHTVRLGADENGRLLAAVHEVDQQTSWHDLFPSDATTATSRLYATPTFRGRQRLVRTDVPTPGFMRAPFESPAVFAFESAMDELAYATGRDPVQLRLANDATVDPVTGLPFSSRHLAECLRRGAARFGWDQRDPQPGSMIADDGSIVGWGVAAGCYPASIVPIVAHLSATADGAIIVAVGGHEMGQGIRTAVALLVAHELGVPVDNVTVHVGDTRVAPQPFTAGSWGTSSALPAVRAAIAELCKTLGVTGDVPAAVRATGKSVVTVSASTLAPGQTEESLEQVKGGHLAIGGPVFPEFVAFSWAAHFVEVRVEPTTRRIRVPRVVSVVDCGRVASPTTAASQVRGAVVWGVGAALREESVADEQFGGFLTTTLEEYTVPVNADIGEIEVDFIDEPDLRFNPVGVKGLGEVSLVGVAPAIANAVYHATGRRMRRLPIRVEHVL</sequence>
<dbReference type="GO" id="GO:0005506">
    <property type="term" value="F:iron ion binding"/>
    <property type="evidence" value="ECO:0007669"/>
    <property type="project" value="InterPro"/>
</dbReference>
<keyword evidence="1" id="KW-0500">Molybdenum</keyword>
<evidence type="ECO:0000256" key="2">
    <source>
        <dbReference type="ARBA" id="ARBA00023002"/>
    </source>
</evidence>
<organism evidence="4 5">
    <name type="scientific">Kibdelosporangium aridum</name>
    <dbReference type="NCBI Taxonomy" id="2030"/>
    <lineage>
        <taxon>Bacteria</taxon>
        <taxon>Bacillati</taxon>
        <taxon>Actinomycetota</taxon>
        <taxon>Actinomycetes</taxon>
        <taxon>Pseudonocardiales</taxon>
        <taxon>Pseudonocardiaceae</taxon>
        <taxon>Kibdelosporangium</taxon>
    </lineage>
</organism>
<dbReference type="Gene3D" id="3.90.1170.50">
    <property type="entry name" value="Aldehyde oxidase/xanthine dehydrogenase, a/b hammerhead"/>
    <property type="match status" value="1"/>
</dbReference>
<feature type="domain" description="Aldehyde oxidase/xanthine dehydrogenase a/b hammerhead" evidence="3">
    <location>
        <begin position="16"/>
        <end position="128"/>
    </location>
</feature>
<dbReference type="OrthoDB" id="135295at2"/>
<dbReference type="Proteomes" id="UP000192674">
    <property type="component" value="Unassembled WGS sequence"/>
</dbReference>
<evidence type="ECO:0000256" key="1">
    <source>
        <dbReference type="ARBA" id="ARBA00022505"/>
    </source>
</evidence>
<dbReference type="RefSeq" id="WP_084431720.1">
    <property type="nucleotide sequence ID" value="NZ_FWXV01000008.1"/>
</dbReference>
<evidence type="ECO:0000313" key="4">
    <source>
        <dbReference type="EMBL" id="SMD22932.1"/>
    </source>
</evidence>
<dbReference type="Pfam" id="PF20256">
    <property type="entry name" value="MoCoBD_2"/>
    <property type="match status" value="1"/>
</dbReference>
<protein>
    <submittedName>
        <fullName evidence="4">Xanthine dehydrogenase YagR molybdenum-binding subunit</fullName>
    </submittedName>
</protein>
<evidence type="ECO:0000259" key="3">
    <source>
        <dbReference type="SMART" id="SM01008"/>
    </source>
</evidence>
<dbReference type="InterPro" id="IPR000674">
    <property type="entry name" value="Ald_Oxase/Xan_DH_a/b"/>
</dbReference>
<dbReference type="Pfam" id="PF01315">
    <property type="entry name" value="Ald_Xan_dh_C"/>
    <property type="match status" value="1"/>
</dbReference>
<dbReference type="GO" id="GO:0016491">
    <property type="term" value="F:oxidoreductase activity"/>
    <property type="evidence" value="ECO:0007669"/>
    <property type="project" value="UniProtKB-KW"/>
</dbReference>
<dbReference type="InterPro" id="IPR036856">
    <property type="entry name" value="Ald_Oxase/Xan_DH_a/b_sf"/>
</dbReference>
<dbReference type="PANTHER" id="PTHR11908:SF132">
    <property type="entry name" value="ALDEHYDE OXIDASE 1-RELATED"/>
    <property type="match status" value="1"/>
</dbReference>
<keyword evidence="2" id="KW-0560">Oxidoreductase</keyword>
<reference evidence="4 5" key="1">
    <citation type="submission" date="2017-04" db="EMBL/GenBank/DDBJ databases">
        <authorList>
            <person name="Afonso C.L."/>
            <person name="Miller P.J."/>
            <person name="Scott M.A."/>
            <person name="Spackman E."/>
            <person name="Goraichik I."/>
            <person name="Dimitrov K.M."/>
            <person name="Suarez D.L."/>
            <person name="Swayne D.E."/>
        </authorList>
    </citation>
    <scope>NUCLEOTIDE SEQUENCE [LARGE SCALE GENOMIC DNA]</scope>
    <source>
        <strain evidence="4 5">DSM 43828</strain>
    </source>
</reference>
<dbReference type="SMART" id="SM01008">
    <property type="entry name" value="Ald_Xan_dh_C"/>
    <property type="match status" value="1"/>
</dbReference>
<proteinExistence type="predicted"/>
<dbReference type="InterPro" id="IPR046867">
    <property type="entry name" value="AldOxase/xan_DH_MoCoBD2"/>
</dbReference>
<gene>
    <name evidence="4" type="ORF">SAMN05661093_07713</name>
</gene>
<dbReference type="SUPFAM" id="SSF56003">
    <property type="entry name" value="Molybdenum cofactor-binding domain"/>
    <property type="match status" value="1"/>
</dbReference>
<keyword evidence="5" id="KW-1185">Reference proteome</keyword>
<dbReference type="EMBL" id="FWXV01000008">
    <property type="protein sequence ID" value="SMD22932.1"/>
    <property type="molecule type" value="Genomic_DNA"/>
</dbReference>
<accession>A0A1Y5Y372</accession>
<dbReference type="Gene3D" id="3.30.365.10">
    <property type="entry name" value="Aldehyde oxidase/xanthine dehydrogenase, molybdopterin binding domain"/>
    <property type="match status" value="4"/>
</dbReference>
<name>A0A1Y5Y372_KIBAR</name>
<dbReference type="SUPFAM" id="SSF54665">
    <property type="entry name" value="CO dehydrogenase molybdoprotein N-domain-like"/>
    <property type="match status" value="1"/>
</dbReference>
<dbReference type="AlphaFoldDB" id="A0A1Y5Y372"/>
<dbReference type="Pfam" id="PF02738">
    <property type="entry name" value="MoCoBD_1"/>
    <property type="match status" value="1"/>
</dbReference>
<dbReference type="PANTHER" id="PTHR11908">
    <property type="entry name" value="XANTHINE DEHYDROGENASE"/>
    <property type="match status" value="1"/>
</dbReference>
<dbReference type="InterPro" id="IPR037165">
    <property type="entry name" value="AldOxase/xan_DH_Mopterin-bd_sf"/>
</dbReference>
<evidence type="ECO:0000313" key="5">
    <source>
        <dbReference type="Proteomes" id="UP000192674"/>
    </source>
</evidence>
<dbReference type="InterPro" id="IPR008274">
    <property type="entry name" value="AldOxase/xan_DH_MoCoBD1"/>
</dbReference>